<dbReference type="PANTHER" id="PTHR30255">
    <property type="entry name" value="SINGLE-STRANDED-DNA-SPECIFIC EXONUCLEASE RECJ"/>
    <property type="match status" value="1"/>
</dbReference>
<comment type="similarity">
    <text evidence="1">Belongs to the RecJ family.</text>
</comment>
<dbReference type="OrthoDB" id="9809852at2"/>
<dbReference type="SUPFAM" id="SSF64182">
    <property type="entry name" value="DHH phosphoesterases"/>
    <property type="match status" value="1"/>
</dbReference>
<dbReference type="Pfam" id="PF17768">
    <property type="entry name" value="RecJ_OB"/>
    <property type="match status" value="1"/>
</dbReference>
<gene>
    <name evidence="10" type="primary">recJ</name>
    <name evidence="10" type="ORF">CWI81_02390</name>
</gene>
<proteinExistence type="inferred from homology"/>
<dbReference type="GO" id="GO:0003676">
    <property type="term" value="F:nucleic acid binding"/>
    <property type="evidence" value="ECO:0007669"/>
    <property type="project" value="InterPro"/>
</dbReference>
<evidence type="ECO:0000259" key="8">
    <source>
        <dbReference type="Pfam" id="PF02272"/>
    </source>
</evidence>
<dbReference type="InterPro" id="IPR003156">
    <property type="entry name" value="DHHA1_dom"/>
</dbReference>
<accession>A0A432ZJ96</accession>
<protein>
    <recommendedName>
        <fullName evidence="2">Single-stranded-DNA-specific exonuclease RecJ</fullName>
    </recommendedName>
</protein>
<keyword evidence="4" id="KW-0378">Hydrolase</keyword>
<evidence type="ECO:0000256" key="1">
    <source>
        <dbReference type="ARBA" id="ARBA00005915"/>
    </source>
</evidence>
<keyword evidence="3" id="KW-0540">Nuclease</keyword>
<dbReference type="PANTHER" id="PTHR30255:SF2">
    <property type="entry name" value="SINGLE-STRANDED-DNA-SPECIFIC EXONUCLEASE RECJ"/>
    <property type="match status" value="1"/>
</dbReference>
<evidence type="ECO:0000313" key="11">
    <source>
        <dbReference type="Proteomes" id="UP000287908"/>
    </source>
</evidence>
<dbReference type="GO" id="GO:0006281">
    <property type="term" value="P:DNA repair"/>
    <property type="evidence" value="ECO:0007669"/>
    <property type="project" value="InterPro"/>
</dbReference>
<dbReference type="GO" id="GO:0006310">
    <property type="term" value="P:DNA recombination"/>
    <property type="evidence" value="ECO:0007669"/>
    <property type="project" value="InterPro"/>
</dbReference>
<evidence type="ECO:0000259" key="9">
    <source>
        <dbReference type="Pfam" id="PF17768"/>
    </source>
</evidence>
<dbReference type="EMBL" id="PIQF01000001">
    <property type="protein sequence ID" value="RUO77352.1"/>
    <property type="molecule type" value="Genomic_DNA"/>
</dbReference>
<dbReference type="FunFam" id="3.90.1640.30:FF:000001">
    <property type="entry name" value="Single-stranded-DNA-specific exonuclease RecJ"/>
    <property type="match status" value="1"/>
</dbReference>
<feature type="domain" description="RecJ OB" evidence="9">
    <location>
        <begin position="463"/>
        <end position="565"/>
    </location>
</feature>
<keyword evidence="11" id="KW-1185">Reference proteome</keyword>
<evidence type="ECO:0000313" key="10">
    <source>
        <dbReference type="EMBL" id="RUO77352.1"/>
    </source>
</evidence>
<keyword evidence="5 10" id="KW-0269">Exonuclease</keyword>
<dbReference type="Gene3D" id="3.90.1640.30">
    <property type="match status" value="1"/>
</dbReference>
<dbReference type="RefSeq" id="WP_126783624.1">
    <property type="nucleotide sequence ID" value="NZ_PIQF01000001.1"/>
</dbReference>
<dbReference type="InterPro" id="IPR041122">
    <property type="entry name" value="RecJ_OB"/>
</dbReference>
<dbReference type="InterPro" id="IPR004610">
    <property type="entry name" value="RecJ"/>
</dbReference>
<dbReference type="InterPro" id="IPR051673">
    <property type="entry name" value="SSDNA_exonuclease_RecJ"/>
</dbReference>
<evidence type="ECO:0000256" key="6">
    <source>
        <dbReference type="SAM" id="Coils"/>
    </source>
</evidence>
<sequence length="571" mass="62309">MADFTIRRYPAADESMLPDNLPPILRRIYAHRGVASAAELDLSARGLTHFNSLLGIDSAVQLLLSARTEQQRITICGDFDADGATSTALLVTALAELGFAQVDYRVPNRMTEGYGLSVAMVNQLAARGTQLIVTVDNGIAANEAVTRAKQLGLDVIVTDHHLAPEQLPDADAIVNPNQPGCQFPSKNLAGVGVAFYLVLALRAALRDQGESNLPSLANWLDLVALGTVADVVPLDYNNRIMVQQGLARIRSGHCRPGIAALLEVAGRDRQQLQATDLGFALAPRINAAGRLDDISLGIECLLADGERAEQLAGELDQLNRERRSIESEMRAHAEQIMSQLQLDNQGQLPDLVSLYQADWHAGVIGIVAGRVKDTVNRPVIVFAQEDERTLKGSARSVSGLHIRDLLERIDTIKPGLIERFGGHAMAAGLTLQQQHLAEFTELAQQVAGEWLTDEQKEAVYWSDGELADDQLSLSMVGQLQQAGPWGQKFPEPQFDGVFSLVSQRIVGSNHLKLVVKSPSGGVFDAIAFNVDTNQWPNNQVLQVELLYKPQLNHFRGRTNIQLLVEQIRALR</sequence>
<feature type="domain" description="DDH" evidence="7">
    <location>
        <begin position="72"/>
        <end position="227"/>
    </location>
</feature>
<feature type="coiled-coil region" evidence="6">
    <location>
        <begin position="308"/>
        <end position="335"/>
    </location>
</feature>
<evidence type="ECO:0000256" key="2">
    <source>
        <dbReference type="ARBA" id="ARBA00019841"/>
    </source>
</evidence>
<evidence type="ECO:0000259" key="7">
    <source>
        <dbReference type="Pfam" id="PF01368"/>
    </source>
</evidence>
<comment type="caution">
    <text evidence="10">The sequence shown here is derived from an EMBL/GenBank/DDBJ whole genome shotgun (WGS) entry which is preliminary data.</text>
</comment>
<organism evidence="10 11">
    <name type="scientific">Idiomarina seosinensis</name>
    <dbReference type="NCBI Taxonomy" id="281739"/>
    <lineage>
        <taxon>Bacteria</taxon>
        <taxon>Pseudomonadati</taxon>
        <taxon>Pseudomonadota</taxon>
        <taxon>Gammaproteobacteria</taxon>
        <taxon>Alteromonadales</taxon>
        <taxon>Idiomarinaceae</taxon>
        <taxon>Idiomarina</taxon>
    </lineage>
</organism>
<feature type="domain" description="DHHA1" evidence="8">
    <location>
        <begin position="354"/>
        <end position="447"/>
    </location>
</feature>
<dbReference type="NCBIfam" id="TIGR00644">
    <property type="entry name" value="recJ"/>
    <property type="match status" value="1"/>
</dbReference>
<dbReference type="AlphaFoldDB" id="A0A432ZJ96"/>
<name>A0A432ZJ96_9GAMM</name>
<dbReference type="Pfam" id="PF01368">
    <property type="entry name" value="DHH"/>
    <property type="match status" value="1"/>
</dbReference>
<evidence type="ECO:0000256" key="4">
    <source>
        <dbReference type="ARBA" id="ARBA00022801"/>
    </source>
</evidence>
<dbReference type="Pfam" id="PF02272">
    <property type="entry name" value="DHHA1"/>
    <property type="match status" value="1"/>
</dbReference>
<keyword evidence="6" id="KW-0175">Coiled coil</keyword>
<dbReference type="InterPro" id="IPR001667">
    <property type="entry name" value="DDH_dom"/>
</dbReference>
<evidence type="ECO:0000256" key="5">
    <source>
        <dbReference type="ARBA" id="ARBA00022839"/>
    </source>
</evidence>
<dbReference type="InterPro" id="IPR038763">
    <property type="entry name" value="DHH_sf"/>
</dbReference>
<dbReference type="Proteomes" id="UP000287908">
    <property type="component" value="Unassembled WGS sequence"/>
</dbReference>
<reference evidence="10 11" key="1">
    <citation type="journal article" date="2011" name="Front. Microbiol.">
        <title>Genomic signatures of strain selection and enhancement in Bacillus atrophaeus var. globigii, a historical biowarfare simulant.</title>
        <authorList>
            <person name="Gibbons H.S."/>
            <person name="Broomall S.M."/>
            <person name="McNew L.A."/>
            <person name="Daligault H."/>
            <person name="Chapman C."/>
            <person name="Bruce D."/>
            <person name="Karavis M."/>
            <person name="Krepps M."/>
            <person name="McGregor P.A."/>
            <person name="Hong C."/>
            <person name="Park K.H."/>
            <person name="Akmal A."/>
            <person name="Feldman A."/>
            <person name="Lin J.S."/>
            <person name="Chang W.E."/>
            <person name="Higgs B.W."/>
            <person name="Demirev P."/>
            <person name="Lindquist J."/>
            <person name="Liem A."/>
            <person name="Fochler E."/>
            <person name="Read T.D."/>
            <person name="Tapia R."/>
            <person name="Johnson S."/>
            <person name="Bishop-Lilly K.A."/>
            <person name="Detter C."/>
            <person name="Han C."/>
            <person name="Sozhamannan S."/>
            <person name="Rosenzweig C.N."/>
            <person name="Skowronski E.W."/>
        </authorList>
    </citation>
    <scope>NUCLEOTIDE SEQUENCE [LARGE SCALE GENOMIC DNA]</scope>
    <source>
        <strain evidence="10 11">CL-SP19</strain>
    </source>
</reference>
<dbReference type="Gene3D" id="3.10.310.30">
    <property type="match status" value="1"/>
</dbReference>
<dbReference type="GO" id="GO:0008409">
    <property type="term" value="F:5'-3' exonuclease activity"/>
    <property type="evidence" value="ECO:0007669"/>
    <property type="project" value="InterPro"/>
</dbReference>
<evidence type="ECO:0000256" key="3">
    <source>
        <dbReference type="ARBA" id="ARBA00022722"/>
    </source>
</evidence>